<name>A0A934MKC4_9HYPH</name>
<evidence type="ECO:0008006" key="3">
    <source>
        <dbReference type="Google" id="ProtNLM"/>
    </source>
</evidence>
<gene>
    <name evidence="1" type="ORF">JEQ47_01620</name>
</gene>
<dbReference type="InterPro" id="IPR012106">
    <property type="entry name" value="Phage_Mu_Gp1"/>
</dbReference>
<accession>A0A934MKC4</accession>
<dbReference type="AlphaFoldDB" id="A0A934MKC4"/>
<dbReference type="RefSeq" id="WP_198874643.1">
    <property type="nucleotide sequence ID" value="NZ_JAEKMH010000001.1"/>
</dbReference>
<dbReference type="Pfam" id="PF10123">
    <property type="entry name" value="Mu-like_Pro"/>
    <property type="match status" value="1"/>
</dbReference>
<dbReference type="EMBL" id="JAEKMH010000001">
    <property type="protein sequence ID" value="MBJ3783406.1"/>
    <property type="molecule type" value="Genomic_DNA"/>
</dbReference>
<evidence type="ECO:0000313" key="2">
    <source>
        <dbReference type="Proteomes" id="UP000602124"/>
    </source>
</evidence>
<comment type="caution">
    <text evidence="1">The sequence shown here is derived from an EMBL/GenBank/DDBJ whole genome shotgun (WGS) entry which is preliminary data.</text>
</comment>
<keyword evidence="2" id="KW-1185">Reference proteome</keyword>
<proteinExistence type="predicted"/>
<sequence>MNQPVNPLSHTLLTAQVTTLAAVTHASVEVAALPYGEDKAVWNKLVPAGTFKARDGRGPFHAGGKSEMEAILARTMEYAGGTELMIDYDHQSFLSAVKGVGGTAKAAGWIKKLEVREDGIWGLIEWTALAARSIKRNEYRYLSPSFSNDKAGNIHTIFNAGLLNMPAMDLVAVAAGADLSTPTEPDMKTIAKALGLEETASEDAILAAINAQAADRTRVLTTAGLKPEATTDELVTTLSVLKTASAGKTEVDPTKFVPIDQVTALQDEVTTLKADILGGKAEAAVDDAIEKGKLLPALRDWGLQLFKSSQEQFTAFIDKAPSLTTTQLGSKKVDTTTNSDGLTEADELAITMMGLDRAEFIKTRKAELAEAA</sequence>
<dbReference type="Proteomes" id="UP000602124">
    <property type="component" value="Unassembled WGS sequence"/>
</dbReference>
<reference evidence="1" key="1">
    <citation type="submission" date="2020-12" db="EMBL/GenBank/DDBJ databases">
        <title>Devosia sp. MSA67 isolated from Mo River.</title>
        <authorList>
            <person name="Ma F."/>
            <person name="Zi Z."/>
        </authorList>
    </citation>
    <scope>NUCLEOTIDE SEQUENCE</scope>
    <source>
        <strain evidence="1">MSA67</strain>
    </source>
</reference>
<organism evidence="1 2">
    <name type="scientific">Devosia sediminis</name>
    <dbReference type="NCBI Taxonomy" id="2798801"/>
    <lineage>
        <taxon>Bacteria</taxon>
        <taxon>Pseudomonadati</taxon>
        <taxon>Pseudomonadota</taxon>
        <taxon>Alphaproteobacteria</taxon>
        <taxon>Hyphomicrobiales</taxon>
        <taxon>Devosiaceae</taxon>
        <taxon>Devosia</taxon>
    </lineage>
</organism>
<evidence type="ECO:0000313" key="1">
    <source>
        <dbReference type="EMBL" id="MBJ3783406.1"/>
    </source>
</evidence>
<protein>
    <recommendedName>
        <fullName evidence="3">Mu-like prophage I protein</fullName>
    </recommendedName>
</protein>
<dbReference type="PIRSF" id="PIRSF016624">
    <property type="entry name" value="Mu_prophg_I"/>
    <property type="match status" value="1"/>
</dbReference>